<dbReference type="InterPro" id="IPR007197">
    <property type="entry name" value="rSAM"/>
</dbReference>
<dbReference type="SFLD" id="SFLDG01103">
    <property type="entry name" value="Uncharacterised_Radical_SAM_Su"/>
    <property type="match status" value="1"/>
</dbReference>
<keyword evidence="4" id="KW-0408">Iron</keyword>
<evidence type="ECO:0000256" key="3">
    <source>
        <dbReference type="ARBA" id="ARBA00022723"/>
    </source>
</evidence>
<dbReference type="SFLD" id="SFLDS00029">
    <property type="entry name" value="Radical_SAM"/>
    <property type="match status" value="1"/>
</dbReference>
<evidence type="ECO:0000256" key="5">
    <source>
        <dbReference type="ARBA" id="ARBA00023014"/>
    </source>
</evidence>
<keyword evidence="2" id="KW-0949">S-adenosyl-L-methionine</keyword>
<evidence type="ECO:0000313" key="7">
    <source>
        <dbReference type="EMBL" id="PCG07500.1"/>
    </source>
</evidence>
<dbReference type="EMBL" id="NWVD01000020">
    <property type="protein sequence ID" value="PCG07500.1"/>
    <property type="molecule type" value="Genomic_DNA"/>
</dbReference>
<dbReference type="GO" id="GO:0046872">
    <property type="term" value="F:metal ion binding"/>
    <property type="evidence" value="ECO:0007669"/>
    <property type="project" value="UniProtKB-KW"/>
</dbReference>
<organism evidence="7 8">
    <name type="scientific">Sphingomonas ginsenosidimutans</name>
    <dbReference type="NCBI Taxonomy" id="862134"/>
    <lineage>
        <taxon>Bacteria</taxon>
        <taxon>Pseudomonadati</taxon>
        <taxon>Pseudomonadota</taxon>
        <taxon>Alphaproteobacteria</taxon>
        <taxon>Sphingomonadales</taxon>
        <taxon>Sphingomonadaceae</taxon>
        <taxon>Sphingomonas</taxon>
    </lineage>
</organism>
<dbReference type="InterPro" id="IPR013785">
    <property type="entry name" value="Aldolase_TIM"/>
</dbReference>
<evidence type="ECO:0000256" key="1">
    <source>
        <dbReference type="ARBA" id="ARBA00001966"/>
    </source>
</evidence>
<keyword evidence="3" id="KW-0479">Metal-binding</keyword>
<accession>A0A2A4HT02</accession>
<dbReference type="InterPro" id="IPR024032">
    <property type="entry name" value="rSAM_paired_HxsC"/>
</dbReference>
<dbReference type="PROSITE" id="PS51918">
    <property type="entry name" value="RADICAL_SAM"/>
    <property type="match status" value="1"/>
</dbReference>
<proteinExistence type="predicted"/>
<name>A0A2A4HT02_9SPHN</name>
<sequence>MIPLALAATSDAQAPFVTRLAGAERRSLEESLCIASTSEDSLWSGPHGLLRIEHPREAVSGDIVLVRPAEGRLDRLLRSGSRHNSLLVTEQCDQLCVMCSQPPKKTHDVRFDLLRDACLLADAGMTIGITGGEPTLHRERLLGMIEEVLVARPDLSFHVLTNAQHFRREDVFRLKRPEYAKVVWGIPLYSADALTHDLVVGKVGAYERLIDGFAHLMLAGARIELRTVLTRATVDGIVDLADMVVRDLAHVEQWSLMGLENIGFARNRWSELHVDLRDDFAPIGHAIDVATLRGVRARLFNVPLCHVPEPFRHAAVASISDWKQRFGEACSTCRAKSACSGFFEWHPPLLLEAVTPL</sequence>
<dbReference type="CDD" id="cd01335">
    <property type="entry name" value="Radical_SAM"/>
    <property type="match status" value="1"/>
</dbReference>
<evidence type="ECO:0000256" key="4">
    <source>
        <dbReference type="ARBA" id="ARBA00023004"/>
    </source>
</evidence>
<dbReference type="GO" id="GO:0003824">
    <property type="term" value="F:catalytic activity"/>
    <property type="evidence" value="ECO:0007669"/>
    <property type="project" value="InterPro"/>
</dbReference>
<dbReference type="InterPro" id="IPR058240">
    <property type="entry name" value="rSAM_sf"/>
</dbReference>
<gene>
    <name evidence="7" type="primary">hxsC</name>
    <name evidence="7" type="ORF">COA17_17980</name>
</gene>
<evidence type="ECO:0000313" key="8">
    <source>
        <dbReference type="Proteomes" id="UP000218784"/>
    </source>
</evidence>
<feature type="domain" description="Radical SAM core" evidence="6">
    <location>
        <begin position="78"/>
        <end position="296"/>
    </location>
</feature>
<keyword evidence="8" id="KW-1185">Reference proteome</keyword>
<dbReference type="Gene3D" id="3.20.20.70">
    <property type="entry name" value="Aldolase class I"/>
    <property type="match status" value="1"/>
</dbReference>
<comment type="cofactor">
    <cofactor evidence="1">
        <name>[4Fe-4S] cluster</name>
        <dbReference type="ChEBI" id="CHEBI:49883"/>
    </cofactor>
</comment>
<dbReference type="InterPro" id="IPR050377">
    <property type="entry name" value="Radical_SAM_PqqE_MftC-like"/>
</dbReference>
<keyword evidence="5" id="KW-0411">Iron-sulfur</keyword>
<evidence type="ECO:0000259" key="6">
    <source>
        <dbReference type="PROSITE" id="PS51918"/>
    </source>
</evidence>
<evidence type="ECO:0000256" key="2">
    <source>
        <dbReference type="ARBA" id="ARBA00022691"/>
    </source>
</evidence>
<dbReference type="GO" id="GO:0051536">
    <property type="term" value="F:iron-sulfur cluster binding"/>
    <property type="evidence" value="ECO:0007669"/>
    <property type="project" value="UniProtKB-KW"/>
</dbReference>
<reference evidence="7 8" key="1">
    <citation type="submission" date="2017-09" db="EMBL/GenBank/DDBJ databases">
        <title>Sphingomonas ginsenosidimutans KACC 14949, whole genome shotgun sequence.</title>
        <authorList>
            <person name="Feng G."/>
            <person name="Zhu H."/>
        </authorList>
    </citation>
    <scope>NUCLEOTIDE SEQUENCE [LARGE SCALE GENOMIC DNA]</scope>
    <source>
        <strain evidence="7 8">KACC 14949</strain>
    </source>
</reference>
<protein>
    <submittedName>
        <fullName evidence="7">His-Xaa-Ser system radical SAM maturase HxsC</fullName>
    </submittedName>
</protein>
<comment type="caution">
    <text evidence="7">The sequence shown here is derived from an EMBL/GenBank/DDBJ whole genome shotgun (WGS) entry which is preliminary data.</text>
</comment>
<dbReference type="AlphaFoldDB" id="A0A2A4HT02"/>
<dbReference type="RefSeq" id="WP_096614228.1">
    <property type="nucleotide sequence ID" value="NZ_NWVD01000020.1"/>
</dbReference>
<dbReference type="PANTHER" id="PTHR11228">
    <property type="entry name" value="RADICAL SAM DOMAIN PROTEIN"/>
    <property type="match status" value="1"/>
</dbReference>
<dbReference type="PANTHER" id="PTHR11228:SF7">
    <property type="entry name" value="PQQA PEPTIDE CYCLASE"/>
    <property type="match status" value="1"/>
</dbReference>
<dbReference type="Proteomes" id="UP000218784">
    <property type="component" value="Unassembled WGS sequence"/>
</dbReference>
<dbReference type="NCBIfam" id="TIGR03977">
    <property type="entry name" value="rSAM_pair_HxsC"/>
    <property type="match status" value="1"/>
</dbReference>
<dbReference type="SUPFAM" id="SSF102114">
    <property type="entry name" value="Radical SAM enzymes"/>
    <property type="match status" value="1"/>
</dbReference>